<organism evidence="1 2">
    <name type="scientific">Strongyloides stercoralis</name>
    <name type="common">Threadworm</name>
    <dbReference type="NCBI Taxonomy" id="6248"/>
    <lineage>
        <taxon>Eukaryota</taxon>
        <taxon>Metazoa</taxon>
        <taxon>Ecdysozoa</taxon>
        <taxon>Nematoda</taxon>
        <taxon>Chromadorea</taxon>
        <taxon>Rhabditida</taxon>
        <taxon>Tylenchina</taxon>
        <taxon>Panagrolaimomorpha</taxon>
        <taxon>Strongyloidoidea</taxon>
        <taxon>Strongyloididae</taxon>
        <taxon>Strongyloides</taxon>
    </lineage>
</organism>
<accession>A0AAF5I2B7</accession>
<evidence type="ECO:0000313" key="1">
    <source>
        <dbReference type="Proteomes" id="UP000035681"/>
    </source>
</evidence>
<protein>
    <submittedName>
        <fullName evidence="2">39S ribosomal protein L51, mitochondrial</fullName>
    </submittedName>
</protein>
<proteinExistence type="predicted"/>
<sequence>CNRKKSFIMKITNTLFGNLNKIHWDRRVWEIGYRGPHLPQRKATGRPHLPISSYRVGLLRERFDREYNVMRHLSTPYLTSEKEQPYWNKYGSPEQLRLDKQKEIEQSTMPGKAKRISEFKKADKKVANIGSMLHYNRTVEDSMKDLIRRNLRNELFLDFTSNTKKNLTNNRMVLPYKKGNITSGLKDVSRVNTNDSNYVPTGDGDCLAKDFSKISLQPRVDAREEIVDFLELKEQRKFLFDEELRLHLIDTDDIEKDIDLIEIPCPLKEEKYEIHKDDNANNTTAIDNFYNLFYENLSLAINEYNNSDESEKYAYESLDTFDCDSGRGSSIEIPKYEFDQILEDNGSNCDIEIEL</sequence>
<name>A0AAF5I2B7_STRER</name>
<evidence type="ECO:0000313" key="2">
    <source>
        <dbReference type="WBParaSite" id="TCONS_00011697.p1"/>
    </source>
</evidence>
<keyword evidence="1" id="KW-1185">Reference proteome</keyword>
<dbReference type="AlphaFoldDB" id="A0AAF5I2B7"/>
<dbReference type="WBParaSite" id="TCONS_00011697.p1">
    <property type="protein sequence ID" value="TCONS_00011697.p1"/>
    <property type="gene ID" value="XLOC_006436"/>
</dbReference>
<dbReference type="Proteomes" id="UP000035681">
    <property type="component" value="Unplaced"/>
</dbReference>
<reference evidence="2" key="1">
    <citation type="submission" date="2024-02" db="UniProtKB">
        <authorList>
            <consortium name="WormBaseParasite"/>
        </authorList>
    </citation>
    <scope>IDENTIFICATION</scope>
</reference>